<accession>A0AB39CEC9</accession>
<sequence>MKLDPDAIPDGNQTLDPRGYTPPLIAIKSDKQSWFSYNEKGRFVWGEHIGLLAENDYAFDILWKMGHRPIVVCEFANAEQLHMHIVRTIESVNNPWGAVNVYPRGWTSKEVVDFVGIVKRHKIPASLQLSSEFCLTEEYRHLYPR</sequence>
<name>A0AB39CEC9_9VIRU</name>
<proteinExistence type="predicted"/>
<reference evidence="2" key="1">
    <citation type="submission" date="2024-07" db="EMBL/GenBank/DDBJ databases">
        <authorList>
            <person name="Bringhurst R.M."/>
            <person name="Homer T.E."/>
        </authorList>
    </citation>
    <scope>NUCLEOTIDE SEQUENCE</scope>
</reference>
<evidence type="ECO:0000256" key="1">
    <source>
        <dbReference type="SAM" id="MobiDB-lite"/>
    </source>
</evidence>
<evidence type="ECO:0000313" key="2">
    <source>
        <dbReference type="EMBL" id="XDJ15213.1"/>
    </source>
</evidence>
<organism evidence="2">
    <name type="scientific">Pseudomonas phage HRDY3</name>
    <dbReference type="NCBI Taxonomy" id="3236930"/>
    <lineage>
        <taxon>Viruses</taxon>
    </lineage>
</organism>
<dbReference type="EMBL" id="PQ015379">
    <property type="protein sequence ID" value="XDJ15213.1"/>
    <property type="molecule type" value="Genomic_DNA"/>
</dbReference>
<feature type="region of interest" description="Disordered" evidence="1">
    <location>
        <begin position="1"/>
        <end position="20"/>
    </location>
</feature>
<protein>
    <submittedName>
        <fullName evidence="2">Uncharacterized protein</fullName>
    </submittedName>
</protein>